<dbReference type="RefSeq" id="XP_040630435.1">
    <property type="nucleotide sequence ID" value="XM_040772230.1"/>
</dbReference>
<keyword evidence="4" id="KW-0378">Hydrolase</keyword>
<keyword evidence="8" id="KW-1185">Reference proteome</keyword>
<organism evidence="7 8">
    <name type="scientific">Dacryopinax primogenitus (strain DJM 731)</name>
    <name type="common">Brown rot fungus</name>
    <dbReference type="NCBI Taxonomy" id="1858805"/>
    <lineage>
        <taxon>Eukaryota</taxon>
        <taxon>Fungi</taxon>
        <taxon>Dikarya</taxon>
        <taxon>Basidiomycota</taxon>
        <taxon>Agaricomycotina</taxon>
        <taxon>Dacrymycetes</taxon>
        <taxon>Dacrymycetales</taxon>
        <taxon>Dacrymycetaceae</taxon>
        <taxon>Dacryopinax</taxon>
    </lineage>
</organism>
<dbReference type="OrthoDB" id="6428749at2759"/>
<feature type="active site" description="Charge relay system" evidence="5">
    <location>
        <position position="219"/>
    </location>
</feature>
<evidence type="ECO:0000256" key="5">
    <source>
        <dbReference type="PIRSR" id="PIRSR001221-1"/>
    </source>
</evidence>
<dbReference type="EC" id="3.5.1.4" evidence="3"/>
<dbReference type="FunFam" id="3.90.1300.10:FF:000003">
    <property type="entry name" value="Amidase signature enzyme"/>
    <property type="match status" value="1"/>
</dbReference>
<accession>M5FZU7</accession>
<evidence type="ECO:0000259" key="6">
    <source>
        <dbReference type="Pfam" id="PF01425"/>
    </source>
</evidence>
<comment type="similarity">
    <text evidence="2">Belongs to the amidase family.</text>
</comment>
<dbReference type="Pfam" id="PF01425">
    <property type="entry name" value="Amidase"/>
    <property type="match status" value="1"/>
</dbReference>
<dbReference type="Gene3D" id="3.90.1300.10">
    <property type="entry name" value="Amidase signature (AS) domain"/>
    <property type="match status" value="1"/>
</dbReference>
<dbReference type="HOGENOM" id="CLU_009600_9_2_1"/>
<dbReference type="AlphaFoldDB" id="M5FZU7"/>
<dbReference type="STRING" id="1858805.M5FZU7"/>
<reference evidence="7 8" key="1">
    <citation type="journal article" date="2012" name="Science">
        <title>The Paleozoic origin of enzymatic lignin decomposition reconstructed from 31 fungal genomes.</title>
        <authorList>
            <person name="Floudas D."/>
            <person name="Binder M."/>
            <person name="Riley R."/>
            <person name="Barry K."/>
            <person name="Blanchette R.A."/>
            <person name="Henrissat B."/>
            <person name="Martinez A.T."/>
            <person name="Otillar R."/>
            <person name="Spatafora J.W."/>
            <person name="Yadav J.S."/>
            <person name="Aerts A."/>
            <person name="Benoit I."/>
            <person name="Boyd A."/>
            <person name="Carlson A."/>
            <person name="Copeland A."/>
            <person name="Coutinho P.M."/>
            <person name="de Vries R.P."/>
            <person name="Ferreira P."/>
            <person name="Findley K."/>
            <person name="Foster B."/>
            <person name="Gaskell J."/>
            <person name="Glotzer D."/>
            <person name="Gorecki P."/>
            <person name="Heitman J."/>
            <person name="Hesse C."/>
            <person name="Hori C."/>
            <person name="Igarashi K."/>
            <person name="Jurgens J.A."/>
            <person name="Kallen N."/>
            <person name="Kersten P."/>
            <person name="Kohler A."/>
            <person name="Kuees U."/>
            <person name="Kumar T.K.A."/>
            <person name="Kuo A."/>
            <person name="LaButti K."/>
            <person name="Larrondo L.F."/>
            <person name="Lindquist E."/>
            <person name="Ling A."/>
            <person name="Lombard V."/>
            <person name="Lucas S."/>
            <person name="Lundell T."/>
            <person name="Martin R."/>
            <person name="McLaughlin D.J."/>
            <person name="Morgenstern I."/>
            <person name="Morin E."/>
            <person name="Murat C."/>
            <person name="Nagy L.G."/>
            <person name="Nolan M."/>
            <person name="Ohm R.A."/>
            <person name="Patyshakuliyeva A."/>
            <person name="Rokas A."/>
            <person name="Ruiz-Duenas F.J."/>
            <person name="Sabat G."/>
            <person name="Salamov A."/>
            <person name="Samejima M."/>
            <person name="Schmutz J."/>
            <person name="Slot J.C."/>
            <person name="St John F."/>
            <person name="Stenlid J."/>
            <person name="Sun H."/>
            <person name="Sun S."/>
            <person name="Syed K."/>
            <person name="Tsang A."/>
            <person name="Wiebenga A."/>
            <person name="Young D."/>
            <person name="Pisabarro A."/>
            <person name="Eastwood D.C."/>
            <person name="Martin F."/>
            <person name="Cullen D."/>
            <person name="Grigoriev I.V."/>
            <person name="Hibbett D.S."/>
        </authorList>
    </citation>
    <scope>NUCLEOTIDE SEQUENCE [LARGE SCALE GENOMIC DNA]</scope>
    <source>
        <strain evidence="7 8">DJM-731 SS1</strain>
    </source>
</reference>
<dbReference type="PIRSF" id="PIRSF001221">
    <property type="entry name" value="Amidase_fungi"/>
    <property type="match status" value="1"/>
</dbReference>
<feature type="domain" description="Amidase" evidence="6">
    <location>
        <begin position="94"/>
        <end position="565"/>
    </location>
</feature>
<evidence type="ECO:0000256" key="1">
    <source>
        <dbReference type="ARBA" id="ARBA00001311"/>
    </source>
</evidence>
<dbReference type="GeneID" id="63687292"/>
<dbReference type="InterPro" id="IPR020556">
    <property type="entry name" value="Amidase_CS"/>
</dbReference>
<dbReference type="PANTHER" id="PTHR45847:SF6">
    <property type="entry name" value="FATTY ACID AMIDE HYDROLASE"/>
    <property type="match status" value="1"/>
</dbReference>
<dbReference type="Proteomes" id="UP000030653">
    <property type="component" value="Unassembled WGS sequence"/>
</dbReference>
<dbReference type="EMBL" id="JH795859">
    <property type="protein sequence ID" value="EJU03541.1"/>
    <property type="molecule type" value="Genomic_DNA"/>
</dbReference>
<dbReference type="PANTHER" id="PTHR45847">
    <property type="entry name" value="FATTY ACID AMIDE HYDROLASE"/>
    <property type="match status" value="1"/>
</dbReference>
<dbReference type="InterPro" id="IPR023631">
    <property type="entry name" value="Amidase_dom"/>
</dbReference>
<name>M5FZU7_DACPD</name>
<dbReference type="GO" id="GO:0017064">
    <property type="term" value="F:fatty acid amide hydrolase activity"/>
    <property type="evidence" value="ECO:0007669"/>
    <property type="project" value="TreeGrafter"/>
</dbReference>
<gene>
    <name evidence="7" type="ORF">DACRYDRAFT_21097</name>
</gene>
<comment type="catalytic activity">
    <reaction evidence="1">
        <text>a monocarboxylic acid amide + H2O = a monocarboxylate + NH4(+)</text>
        <dbReference type="Rhea" id="RHEA:12020"/>
        <dbReference type="ChEBI" id="CHEBI:15377"/>
        <dbReference type="ChEBI" id="CHEBI:28938"/>
        <dbReference type="ChEBI" id="CHEBI:35757"/>
        <dbReference type="ChEBI" id="CHEBI:83628"/>
        <dbReference type="EC" id="3.5.1.4"/>
    </reaction>
</comment>
<dbReference type="InterPro" id="IPR052096">
    <property type="entry name" value="Endocannabinoid_amidase"/>
</dbReference>
<evidence type="ECO:0000256" key="4">
    <source>
        <dbReference type="ARBA" id="ARBA00022801"/>
    </source>
</evidence>
<feature type="active site" description="Charge relay system" evidence="5">
    <location>
        <position position="149"/>
    </location>
</feature>
<dbReference type="GO" id="GO:0004040">
    <property type="term" value="F:amidase activity"/>
    <property type="evidence" value="ECO:0007669"/>
    <property type="project" value="UniProtKB-EC"/>
</dbReference>
<evidence type="ECO:0000256" key="3">
    <source>
        <dbReference type="ARBA" id="ARBA00012922"/>
    </source>
</evidence>
<proteinExistence type="inferred from homology"/>
<evidence type="ECO:0000313" key="8">
    <source>
        <dbReference type="Proteomes" id="UP000030653"/>
    </source>
</evidence>
<sequence length="593" mass="64649">MGTCKDCSLGCTFRVPSLRTLRFGLWKYFMNSNWKSLAERKQADRAAAIKAGKEALVAYDEIFTTYSAAFLNATAVEIVDNIVGKREGWSAENVVATYIRRAIDAHAATNCLTEVFFLEALEIARDLDKEFELTGKPKGPLHGLPVSFKDQFNVKGYDTTIGLTGRAYKPTSEDASLVAHVKAAGGIVFCKTNVSTTCNNPVFGRTTNPYSPLHIPGGSSGGEAALLACGGSALGFGSDLAGSLRFPAHMSGCFSLKFGQGGRMSKNGMTMANEGYEAVRSTAGPMARSIADLRLACQTLCGLPGGPGEIAPVPWREVILPKKLKVGYYLRDDFAEFSPPVKRALRECVAALEREGHECVEFLPPYALETMETFVALGSSDGYKQLTSHLGPDPQDPSMFLVLLGPKIPAIIRTISCFVLRRFLGDQKFAALVQALRVKSVRDFNRWVHRRNELVQKFHTEVWEKYGFDIILGPVHSMPALPHNATARLSPLAGTAILYSILSLPAGVIPVTRVLPTDTWPEEPQDPGLRLLRGIMRRLYDPEKMAGLPIGVQVAGRPWEEEKVLEVMDLLDNALGPRGFGPGSWTPPTPTVD</sequence>
<dbReference type="GO" id="GO:0009062">
    <property type="term" value="P:fatty acid catabolic process"/>
    <property type="evidence" value="ECO:0007669"/>
    <property type="project" value="TreeGrafter"/>
</dbReference>
<evidence type="ECO:0000313" key="7">
    <source>
        <dbReference type="EMBL" id="EJU03541.1"/>
    </source>
</evidence>
<dbReference type="SUPFAM" id="SSF75304">
    <property type="entry name" value="Amidase signature (AS) enzymes"/>
    <property type="match status" value="1"/>
</dbReference>
<dbReference type="PROSITE" id="PS00571">
    <property type="entry name" value="AMIDASES"/>
    <property type="match status" value="1"/>
</dbReference>
<protein>
    <recommendedName>
        <fullName evidence="3">amidase</fullName>
        <ecNumber evidence="3">3.5.1.4</ecNumber>
    </recommendedName>
</protein>
<dbReference type="InterPro" id="IPR036928">
    <property type="entry name" value="AS_sf"/>
</dbReference>
<dbReference type="OMA" id="LAWQEEL"/>
<feature type="active site" description="Acyl-ester intermediate" evidence="5">
    <location>
        <position position="243"/>
    </location>
</feature>
<evidence type="ECO:0000256" key="2">
    <source>
        <dbReference type="ARBA" id="ARBA00009199"/>
    </source>
</evidence>